<protein>
    <submittedName>
        <fullName evidence="2">Uncharacterized protein</fullName>
    </submittedName>
</protein>
<gene>
    <name evidence="2" type="ORF">DAEQUDRAFT_729245</name>
</gene>
<reference evidence="2 3" key="1">
    <citation type="journal article" date="2016" name="Mol. Biol. Evol.">
        <title>Comparative Genomics of Early-Diverging Mushroom-Forming Fungi Provides Insights into the Origins of Lignocellulose Decay Capabilities.</title>
        <authorList>
            <person name="Nagy L.G."/>
            <person name="Riley R."/>
            <person name="Tritt A."/>
            <person name="Adam C."/>
            <person name="Daum C."/>
            <person name="Floudas D."/>
            <person name="Sun H."/>
            <person name="Yadav J.S."/>
            <person name="Pangilinan J."/>
            <person name="Larsson K.H."/>
            <person name="Matsuura K."/>
            <person name="Barry K."/>
            <person name="Labutti K."/>
            <person name="Kuo R."/>
            <person name="Ohm R.A."/>
            <person name="Bhattacharya S.S."/>
            <person name="Shirouzu T."/>
            <person name="Yoshinaga Y."/>
            <person name="Martin F.M."/>
            <person name="Grigoriev I.V."/>
            <person name="Hibbett D.S."/>
        </authorList>
    </citation>
    <scope>NUCLEOTIDE SEQUENCE [LARGE SCALE GENOMIC DNA]</scope>
    <source>
        <strain evidence="2 3">L-15889</strain>
    </source>
</reference>
<keyword evidence="1" id="KW-0472">Membrane</keyword>
<dbReference type="EMBL" id="KV429078">
    <property type="protein sequence ID" value="KZT67220.1"/>
    <property type="molecule type" value="Genomic_DNA"/>
</dbReference>
<proteinExistence type="predicted"/>
<keyword evidence="1" id="KW-1133">Transmembrane helix</keyword>
<organism evidence="2 3">
    <name type="scientific">Daedalea quercina L-15889</name>
    <dbReference type="NCBI Taxonomy" id="1314783"/>
    <lineage>
        <taxon>Eukaryota</taxon>
        <taxon>Fungi</taxon>
        <taxon>Dikarya</taxon>
        <taxon>Basidiomycota</taxon>
        <taxon>Agaricomycotina</taxon>
        <taxon>Agaricomycetes</taxon>
        <taxon>Polyporales</taxon>
        <taxon>Fomitopsis</taxon>
    </lineage>
</organism>
<evidence type="ECO:0000313" key="2">
    <source>
        <dbReference type="EMBL" id="KZT67220.1"/>
    </source>
</evidence>
<name>A0A165NPM4_9APHY</name>
<dbReference type="AlphaFoldDB" id="A0A165NPM4"/>
<evidence type="ECO:0000313" key="3">
    <source>
        <dbReference type="Proteomes" id="UP000076727"/>
    </source>
</evidence>
<keyword evidence="3" id="KW-1185">Reference proteome</keyword>
<accession>A0A165NPM4</accession>
<evidence type="ECO:0000256" key="1">
    <source>
        <dbReference type="SAM" id="Phobius"/>
    </source>
</evidence>
<sequence>MDYRSWFVTCLTRNTGSLVTALLRSAVLLYTGVVLALSLAEVYGSSSFVLIMYTHT</sequence>
<feature type="transmembrane region" description="Helical" evidence="1">
    <location>
        <begin position="27"/>
        <end position="53"/>
    </location>
</feature>
<keyword evidence="1" id="KW-0812">Transmembrane</keyword>
<dbReference type="Proteomes" id="UP000076727">
    <property type="component" value="Unassembled WGS sequence"/>
</dbReference>